<gene>
    <name evidence="1" type="ORF">L6164_003184</name>
</gene>
<organism evidence="1 2">
    <name type="scientific">Bauhinia variegata</name>
    <name type="common">Purple orchid tree</name>
    <name type="synonym">Phanera variegata</name>
    <dbReference type="NCBI Taxonomy" id="167791"/>
    <lineage>
        <taxon>Eukaryota</taxon>
        <taxon>Viridiplantae</taxon>
        <taxon>Streptophyta</taxon>
        <taxon>Embryophyta</taxon>
        <taxon>Tracheophyta</taxon>
        <taxon>Spermatophyta</taxon>
        <taxon>Magnoliopsida</taxon>
        <taxon>eudicotyledons</taxon>
        <taxon>Gunneridae</taxon>
        <taxon>Pentapetalae</taxon>
        <taxon>rosids</taxon>
        <taxon>fabids</taxon>
        <taxon>Fabales</taxon>
        <taxon>Fabaceae</taxon>
        <taxon>Cercidoideae</taxon>
        <taxon>Cercideae</taxon>
        <taxon>Bauhiniinae</taxon>
        <taxon>Bauhinia</taxon>
    </lineage>
</organism>
<dbReference type="EMBL" id="CM039427">
    <property type="protein sequence ID" value="KAI4354310.1"/>
    <property type="molecule type" value="Genomic_DNA"/>
</dbReference>
<name>A0ACB9Q021_BAUVA</name>
<protein>
    <submittedName>
        <fullName evidence="1">Uncharacterized protein</fullName>
    </submittedName>
</protein>
<evidence type="ECO:0000313" key="1">
    <source>
        <dbReference type="EMBL" id="KAI4354310.1"/>
    </source>
</evidence>
<reference evidence="1 2" key="1">
    <citation type="journal article" date="2022" name="DNA Res.">
        <title>Chromosomal-level genome assembly of the orchid tree Bauhinia variegata (Leguminosae; Cercidoideae) supports the allotetraploid origin hypothesis of Bauhinia.</title>
        <authorList>
            <person name="Zhong Y."/>
            <person name="Chen Y."/>
            <person name="Zheng D."/>
            <person name="Pang J."/>
            <person name="Liu Y."/>
            <person name="Luo S."/>
            <person name="Meng S."/>
            <person name="Qian L."/>
            <person name="Wei D."/>
            <person name="Dai S."/>
            <person name="Zhou R."/>
        </authorList>
    </citation>
    <scope>NUCLEOTIDE SEQUENCE [LARGE SCALE GENOMIC DNA]</scope>
    <source>
        <strain evidence="1">BV-YZ2020</strain>
    </source>
</reference>
<sequence length="732" mass="82577">MYFMYVTRDAQEARWKELCNERIERLKSVEFPSVIQPSQPPLVLEEFSISYKFLAPELYKAAKNGDIFHFLEILELVSSDKKLSLSSIFNQVTPGGDSLLHVAAKYGTKDVAQFIALEFPELLMRRNTTGDTALHVAAKSKNSEVISTLLSCFADYYIKKSKSLTRVKGLILLPDGIEDEEVVTRIKNECRNTALHEAVMRSHEEEATMLFQADQVVATFLNKEFKSSMYLAVEINNRRVLWHLLQAPFPRGRQLTWHQGNSPLHAAIALRRNSVGNSGGSLSQPLVETWLRNLSTSLASSATCSRKTPGKALLEEIVESRPELMYLRDENGGTPLHFAASIGDIRGIRILLKEASSTALERNIKGHLPIHIASKKGHVNVVKEILQRDWYDAMDFLNQKGQNIFHVAAKNGKDKIVKYILQNKKLEKLLNEKDNNGNTPLHLASMNMHPKVMFCLARDSRIKLNLINNDGLTARDIVLLQRSMPPTFREMLSFTILYSSGASLSEKGKMIRRRHSVPPKMEWIKDRISTLLLVAILVATVTFAAGFSVPGGFHPPLEHNDSDHRAPGSPKRDDKFQGEAVMACTQMFQIYMICNTVAMYSSTIGSFILLWAQLGDFHIAWHATYLALYLVGLALVTMSLAFMAASNLIVIHHPWLKVAVDIIGFSFLSLFLLMFVLLIFPLGARRPLLVRHISYFIMRMIIPWSGSHGKVIDKRRKLTGKADQDSQPRQKE</sequence>
<keyword evidence="2" id="KW-1185">Reference proteome</keyword>
<proteinExistence type="predicted"/>
<comment type="caution">
    <text evidence="1">The sequence shown here is derived from an EMBL/GenBank/DDBJ whole genome shotgun (WGS) entry which is preliminary data.</text>
</comment>
<evidence type="ECO:0000313" key="2">
    <source>
        <dbReference type="Proteomes" id="UP000828941"/>
    </source>
</evidence>
<dbReference type="Proteomes" id="UP000828941">
    <property type="component" value="Chromosome 2"/>
</dbReference>
<accession>A0ACB9Q021</accession>